<dbReference type="InterPro" id="IPR009097">
    <property type="entry name" value="Cyclic_Pdiesterase"/>
</dbReference>
<accession>A0A0S6UFT4</accession>
<feature type="domain" description="Phosphoesterase HXTX" evidence="4">
    <location>
        <begin position="18"/>
        <end position="94"/>
    </location>
</feature>
<dbReference type="HAMAP" id="MF_01940">
    <property type="entry name" value="RNA_CPDase"/>
    <property type="match status" value="1"/>
</dbReference>
<keyword evidence="3" id="KW-0732">Signal</keyword>
<dbReference type="InterPro" id="IPR014051">
    <property type="entry name" value="Phosphoesterase_HXTX"/>
</dbReference>
<dbReference type="PANTHER" id="PTHR35561:SF1">
    <property type="entry name" value="RNA 2',3'-CYCLIC PHOSPHODIESTERASE"/>
    <property type="match status" value="1"/>
</dbReference>
<dbReference type="GO" id="GO:0008664">
    <property type="term" value="F:RNA 2',3'-cyclic 3'-phosphodiesterase activity"/>
    <property type="evidence" value="ECO:0007669"/>
    <property type="project" value="UniProtKB-EC"/>
</dbReference>
<comment type="function">
    <text evidence="2">Hydrolyzes RNA 2',3'-cyclic phosphodiester to an RNA 2'-phosphomonoester.</text>
</comment>
<sequence>MIAMRLFIAINFSTAMVASLARLQAELRQLPVPVKWVNPNSIHLTLKFLGEVDPARLEETGKALERATMGINPWDLEVKGTGVFPNWRSPRVIWAGVESEAPLYDLQRQVTQEYLALGFKADTFTPHLTLGRLRPGVAGGILREKLQSLANVSWGRERVTAVSLMESQLSPLGANYRPLLTLNLPIRV</sequence>
<evidence type="ECO:0000256" key="3">
    <source>
        <dbReference type="SAM" id="SignalP"/>
    </source>
</evidence>
<dbReference type="Gene3D" id="3.90.1140.10">
    <property type="entry name" value="Cyclic phosphodiesterase"/>
    <property type="match status" value="1"/>
</dbReference>
<feature type="active site" description="Proton acceptor" evidence="2">
    <location>
        <position position="127"/>
    </location>
</feature>
<feature type="short sequence motif" description="HXTX 1" evidence="2">
    <location>
        <begin position="43"/>
        <end position="46"/>
    </location>
</feature>
<evidence type="ECO:0000256" key="2">
    <source>
        <dbReference type="HAMAP-Rule" id="MF_01940"/>
    </source>
</evidence>
<evidence type="ECO:0000259" key="4">
    <source>
        <dbReference type="Pfam" id="PF02834"/>
    </source>
</evidence>
<protein>
    <recommendedName>
        <fullName evidence="2">RNA 2',3'-cyclic phosphodiesterase</fullName>
        <shortName evidence="2">RNA 2',3'-CPDase</shortName>
        <ecNumber evidence="2">3.1.4.58</ecNumber>
    </recommendedName>
</protein>
<keyword evidence="1 2" id="KW-0378">Hydrolase</keyword>
<dbReference type="EC" id="3.1.4.58" evidence="2"/>
<dbReference type="Pfam" id="PF02834">
    <property type="entry name" value="LigT_PEase"/>
    <property type="match status" value="2"/>
</dbReference>
<evidence type="ECO:0000256" key="1">
    <source>
        <dbReference type="ARBA" id="ARBA00022801"/>
    </source>
</evidence>
<name>A0A0S6UFT4_NEOTH</name>
<dbReference type="GO" id="GO:0004113">
    <property type="term" value="F:2',3'-cyclic-nucleotide 3'-phosphodiesterase activity"/>
    <property type="evidence" value="ECO:0007669"/>
    <property type="project" value="InterPro"/>
</dbReference>
<dbReference type="PANTHER" id="PTHR35561">
    <property type="entry name" value="RNA 2',3'-CYCLIC PHOSPHODIESTERASE"/>
    <property type="match status" value="1"/>
</dbReference>
<evidence type="ECO:0000313" key="5">
    <source>
        <dbReference type="EMBL" id="GAF26824.1"/>
    </source>
</evidence>
<organism evidence="5">
    <name type="scientific">Moorella thermoacetica Y72</name>
    <dbReference type="NCBI Taxonomy" id="1325331"/>
    <lineage>
        <taxon>Bacteria</taxon>
        <taxon>Bacillati</taxon>
        <taxon>Bacillota</taxon>
        <taxon>Clostridia</taxon>
        <taxon>Neomoorellales</taxon>
        <taxon>Neomoorellaceae</taxon>
        <taxon>Neomoorella</taxon>
    </lineage>
</organism>
<dbReference type="InterPro" id="IPR004175">
    <property type="entry name" value="RNA_CPDase"/>
</dbReference>
<feature type="chain" id="PRO_5006630581" description="RNA 2',3'-cyclic phosphodiesterase" evidence="3">
    <location>
        <begin position="18"/>
        <end position="188"/>
    </location>
</feature>
<reference evidence="5" key="1">
    <citation type="journal article" date="2014" name="Gene">
        <title>Genome-guided analysis of transformation efficiency and carbon dioxide assimilation by Moorella thermoacetica Y72.</title>
        <authorList>
            <person name="Tsukahara K."/>
            <person name="Kita A."/>
            <person name="Nakashimada Y."/>
            <person name="Hoshino T."/>
            <person name="Murakami K."/>
        </authorList>
    </citation>
    <scope>NUCLEOTIDE SEQUENCE [LARGE SCALE GENOMIC DNA]</scope>
    <source>
        <strain evidence="5">Y72</strain>
    </source>
</reference>
<feature type="short sequence motif" description="HXTX 2" evidence="2">
    <location>
        <begin position="127"/>
        <end position="130"/>
    </location>
</feature>
<gene>
    <name evidence="5" type="ORF">MTY_2164</name>
</gene>
<dbReference type="Proteomes" id="UP000063718">
    <property type="component" value="Unassembled WGS sequence"/>
</dbReference>
<dbReference type="EMBL" id="DF238840">
    <property type="protein sequence ID" value="GAF26824.1"/>
    <property type="molecule type" value="Genomic_DNA"/>
</dbReference>
<feature type="signal peptide" evidence="3">
    <location>
        <begin position="1"/>
        <end position="17"/>
    </location>
</feature>
<dbReference type="SUPFAM" id="SSF55144">
    <property type="entry name" value="LigT-like"/>
    <property type="match status" value="1"/>
</dbReference>
<dbReference type="GO" id="GO:0016874">
    <property type="term" value="F:ligase activity"/>
    <property type="evidence" value="ECO:0007669"/>
    <property type="project" value="UniProtKB-KW"/>
</dbReference>
<dbReference type="NCBIfam" id="TIGR02258">
    <property type="entry name" value="2_5_ligase"/>
    <property type="match status" value="1"/>
</dbReference>
<proteinExistence type="inferred from homology"/>
<keyword evidence="5" id="KW-0436">Ligase</keyword>
<feature type="domain" description="Phosphoesterase HXTX" evidence="4">
    <location>
        <begin position="101"/>
        <end position="171"/>
    </location>
</feature>
<feature type="active site" description="Proton donor" evidence="2">
    <location>
        <position position="43"/>
    </location>
</feature>
<comment type="similarity">
    <text evidence="2">Belongs to the 2H phosphoesterase superfamily. ThpR family.</text>
</comment>
<dbReference type="AlphaFoldDB" id="A0A0S6UFT4"/>
<comment type="catalytic activity">
    <reaction evidence="2">
        <text>a 3'-end 2',3'-cyclophospho-ribonucleotide-RNA + H2O = a 3'-end 2'-phospho-ribonucleotide-RNA + H(+)</text>
        <dbReference type="Rhea" id="RHEA:11828"/>
        <dbReference type="Rhea" id="RHEA-COMP:10464"/>
        <dbReference type="Rhea" id="RHEA-COMP:17353"/>
        <dbReference type="ChEBI" id="CHEBI:15377"/>
        <dbReference type="ChEBI" id="CHEBI:15378"/>
        <dbReference type="ChEBI" id="CHEBI:83064"/>
        <dbReference type="ChEBI" id="CHEBI:173113"/>
        <dbReference type="EC" id="3.1.4.58"/>
    </reaction>
</comment>